<dbReference type="Proteomes" id="UP000707451">
    <property type="component" value="Unassembled WGS sequence"/>
</dbReference>
<sequence>MRSAITLLALAVLMQVRACRKIGVYGCIDVNTNCALLKGCVNAIDPVCVNFPKSLNDKMNSYLGGKTQIMFYEHYDYQGAKLESSRWRDVPNGGSFRPAPYAKQVSSVMINYYTRR</sequence>
<dbReference type="EMBL" id="JAHRHY010000006">
    <property type="protein sequence ID" value="KAG9068316.1"/>
    <property type="molecule type" value="Genomic_DNA"/>
</dbReference>
<evidence type="ECO:0000256" key="1">
    <source>
        <dbReference type="SAM" id="SignalP"/>
    </source>
</evidence>
<dbReference type="AlphaFoldDB" id="A0A9P7XWA3"/>
<keyword evidence="1" id="KW-0732">Signal</keyword>
<organism evidence="2 3">
    <name type="scientific">Linnemannia hyalina</name>
    <dbReference type="NCBI Taxonomy" id="64524"/>
    <lineage>
        <taxon>Eukaryota</taxon>
        <taxon>Fungi</taxon>
        <taxon>Fungi incertae sedis</taxon>
        <taxon>Mucoromycota</taxon>
        <taxon>Mortierellomycotina</taxon>
        <taxon>Mortierellomycetes</taxon>
        <taxon>Mortierellales</taxon>
        <taxon>Mortierellaceae</taxon>
        <taxon>Linnemannia</taxon>
    </lineage>
</organism>
<evidence type="ECO:0000313" key="3">
    <source>
        <dbReference type="Proteomes" id="UP000707451"/>
    </source>
</evidence>
<evidence type="ECO:0000313" key="2">
    <source>
        <dbReference type="EMBL" id="KAG9068316.1"/>
    </source>
</evidence>
<name>A0A9P7XWA3_9FUNG</name>
<reference evidence="2" key="1">
    <citation type="submission" date="2021-06" db="EMBL/GenBank/DDBJ databases">
        <title>Genome Sequence of Mortierella hyaline Strain SCG-10, a Cold-Adapted, Nitrate-Reducing Fungus Isolated from Soil in Minnesota, USA.</title>
        <authorList>
            <person name="Aldossari N."/>
        </authorList>
    </citation>
    <scope>NUCLEOTIDE SEQUENCE</scope>
    <source>
        <strain evidence="2">SCG-10</strain>
    </source>
</reference>
<gene>
    <name evidence="2" type="ORF">KI688_010582</name>
</gene>
<protein>
    <submittedName>
        <fullName evidence="2">Uncharacterized protein</fullName>
    </submittedName>
</protein>
<accession>A0A9P7XWA3</accession>
<comment type="caution">
    <text evidence="2">The sequence shown here is derived from an EMBL/GenBank/DDBJ whole genome shotgun (WGS) entry which is preliminary data.</text>
</comment>
<proteinExistence type="predicted"/>
<feature type="signal peptide" evidence="1">
    <location>
        <begin position="1"/>
        <end position="18"/>
    </location>
</feature>
<keyword evidence="3" id="KW-1185">Reference proteome</keyword>
<dbReference type="OrthoDB" id="2384689at2759"/>
<feature type="chain" id="PRO_5040181801" evidence="1">
    <location>
        <begin position="19"/>
        <end position="116"/>
    </location>
</feature>